<organism evidence="1 2">
    <name type="scientific">Paludibacterium purpuratum</name>
    <dbReference type="NCBI Taxonomy" id="1144873"/>
    <lineage>
        <taxon>Bacteria</taxon>
        <taxon>Pseudomonadati</taxon>
        <taxon>Pseudomonadota</taxon>
        <taxon>Betaproteobacteria</taxon>
        <taxon>Neisseriales</taxon>
        <taxon>Chromobacteriaceae</taxon>
        <taxon>Paludibacterium</taxon>
    </lineage>
</organism>
<comment type="caution">
    <text evidence="1">The sequence shown here is derived from an EMBL/GenBank/DDBJ whole genome shotgun (WGS) entry which is preliminary data.</text>
</comment>
<protein>
    <submittedName>
        <fullName evidence="1">Uncharacterized protein</fullName>
    </submittedName>
</protein>
<reference evidence="1 2" key="1">
    <citation type="submission" date="2019-03" db="EMBL/GenBank/DDBJ databases">
        <title>Genomic Encyclopedia of Type Strains, Phase III (KMG-III): the genomes of soil and plant-associated and newly described type strains.</title>
        <authorList>
            <person name="Whitman W."/>
        </authorList>
    </citation>
    <scope>NUCLEOTIDE SEQUENCE [LARGE SCALE GENOMIC DNA]</scope>
    <source>
        <strain evidence="1 2">CECT 8976</strain>
    </source>
</reference>
<evidence type="ECO:0000313" key="1">
    <source>
        <dbReference type="EMBL" id="TDR77937.1"/>
    </source>
</evidence>
<dbReference type="Proteomes" id="UP000295611">
    <property type="component" value="Unassembled WGS sequence"/>
</dbReference>
<dbReference type="AlphaFoldDB" id="A0A4V3DUX2"/>
<accession>A0A4V3DUX2</accession>
<gene>
    <name evidence="1" type="ORF">DFP86_109185</name>
</gene>
<evidence type="ECO:0000313" key="2">
    <source>
        <dbReference type="Proteomes" id="UP000295611"/>
    </source>
</evidence>
<sequence>MRVTTVQRDNKRRQATWQARGAWGHKSDYTGELLLKYVIDVNDW</sequence>
<keyword evidence="2" id="KW-1185">Reference proteome</keyword>
<proteinExistence type="predicted"/>
<name>A0A4V3DUX2_9NEIS</name>
<dbReference type="EMBL" id="SNZP01000009">
    <property type="protein sequence ID" value="TDR77937.1"/>
    <property type="molecule type" value="Genomic_DNA"/>
</dbReference>